<protein>
    <recommendedName>
        <fullName evidence="3">Vacuolar protein-sorting-associated protein 25</fullName>
    </recommendedName>
    <alternativeName>
        <fullName evidence="7">ESCRT-II complex subunit VPS25</fullName>
    </alternativeName>
</protein>
<dbReference type="PANTHER" id="PTHR13149">
    <property type="entry name" value="VACUOLAR PROTEIN SORTING-ASSOCIATED PROTEIN VPS25"/>
    <property type="match status" value="1"/>
</dbReference>
<dbReference type="AlphaFoldDB" id="A0A3Q1CFB0"/>
<dbReference type="Ensembl" id="ENSAOCT00000028048.2">
    <property type="protein sequence ID" value="ENSAOCP00000018466.2"/>
    <property type="gene ID" value="ENSAOCG00000023664.2"/>
</dbReference>
<dbReference type="InterPro" id="IPR036388">
    <property type="entry name" value="WH-like_DNA-bd_sf"/>
</dbReference>
<evidence type="ECO:0000256" key="5">
    <source>
        <dbReference type="ARBA" id="ARBA00022490"/>
    </source>
</evidence>
<proteinExistence type="inferred from homology"/>
<dbReference type="FunFam" id="1.10.10.570:FF:000001">
    <property type="entry name" value="vacuolar protein-sorting-associated protein 25"/>
    <property type="match status" value="1"/>
</dbReference>
<reference evidence="8" key="2">
    <citation type="submission" date="2025-08" db="UniProtKB">
        <authorList>
            <consortium name="Ensembl"/>
        </authorList>
    </citation>
    <scope>IDENTIFICATION</scope>
</reference>
<dbReference type="FunFam" id="1.10.10.10:FF:000141">
    <property type="entry name" value="vacuolar protein-sorting-associated protein 25"/>
    <property type="match status" value="1"/>
</dbReference>
<accession>A0A3Q1CFB0</accession>
<dbReference type="Gene3D" id="1.10.10.570">
    <property type="entry name" value="Winged helix' DNA-binding domain. Chain C. Domain 1"/>
    <property type="match status" value="1"/>
</dbReference>
<evidence type="ECO:0000313" key="9">
    <source>
        <dbReference type="Proteomes" id="UP001501940"/>
    </source>
</evidence>
<dbReference type="SUPFAM" id="SSF46785">
    <property type="entry name" value="Winged helix' DNA-binding domain"/>
    <property type="match status" value="2"/>
</dbReference>
<dbReference type="GO" id="GO:0005198">
    <property type="term" value="F:structural molecule activity"/>
    <property type="evidence" value="ECO:0007669"/>
    <property type="project" value="TreeGrafter"/>
</dbReference>
<evidence type="ECO:0000256" key="4">
    <source>
        <dbReference type="ARBA" id="ARBA00022448"/>
    </source>
</evidence>
<dbReference type="InterPro" id="IPR014041">
    <property type="entry name" value="ESCRT-II_cplx_Vps25-sub_N"/>
</dbReference>
<evidence type="ECO:0000256" key="3">
    <source>
        <dbReference type="ARBA" id="ARBA00017934"/>
    </source>
</evidence>
<evidence type="ECO:0000256" key="6">
    <source>
        <dbReference type="ARBA" id="ARBA00022927"/>
    </source>
</evidence>
<keyword evidence="4" id="KW-0813">Transport</keyword>
<evidence type="ECO:0000256" key="7">
    <source>
        <dbReference type="ARBA" id="ARBA00030094"/>
    </source>
</evidence>
<keyword evidence="6" id="KW-0653">Protein transport</keyword>
<dbReference type="GO" id="GO:0000814">
    <property type="term" value="C:ESCRT II complex"/>
    <property type="evidence" value="ECO:0007669"/>
    <property type="project" value="InterPro"/>
</dbReference>
<keyword evidence="9" id="KW-1185">Reference proteome</keyword>
<evidence type="ECO:0000256" key="2">
    <source>
        <dbReference type="ARBA" id="ARBA00009674"/>
    </source>
</evidence>
<dbReference type="Gene3D" id="1.10.10.10">
    <property type="entry name" value="Winged helix-like DNA-binding domain superfamily/Winged helix DNA-binding domain"/>
    <property type="match status" value="1"/>
</dbReference>
<reference evidence="8" key="3">
    <citation type="submission" date="2025-09" db="UniProtKB">
        <authorList>
            <consortium name="Ensembl"/>
        </authorList>
    </citation>
    <scope>IDENTIFICATION</scope>
</reference>
<dbReference type="GO" id="GO:0042803">
    <property type="term" value="F:protein homodimerization activity"/>
    <property type="evidence" value="ECO:0007669"/>
    <property type="project" value="TreeGrafter"/>
</dbReference>
<dbReference type="InterPro" id="IPR008570">
    <property type="entry name" value="ESCRT-II_cplx_Vps25-sub"/>
</dbReference>
<dbReference type="GO" id="GO:0043328">
    <property type="term" value="P:protein transport to vacuole involved in ubiquitin-dependent protein catabolic process via the multivesicular body sorting pathway"/>
    <property type="evidence" value="ECO:0007669"/>
    <property type="project" value="TreeGrafter"/>
</dbReference>
<evidence type="ECO:0000256" key="1">
    <source>
        <dbReference type="ARBA" id="ARBA00004496"/>
    </source>
</evidence>
<sequence length="279" mass="32752">MSFEWPWQYNFPPFFTLQPNVDTRQKQLAAWCSLALSYCRHHKLYTLDVMEAQESPVFNNKKIERKLSIEAIQVVFEELRKKGNLEWLDKNKSRCLVMWRRPEEWGKLIYQWVSKNGMVNSVFTLYELSNGDDTEGEDFHGLEEWMLLRSLQALQTEGKAEIITMDDGKDIPKKSRNTTPEGLIFILRSNTSRSGTPQRLRPVLLPSAECNNSGLHVQFAVFILLCSSYCDAPVICHSVYIQPLFFISRRKNKLEISYIFFLFFPFFFSKKNVFLNEKC</sequence>
<dbReference type="Proteomes" id="UP001501940">
    <property type="component" value="Chromosome 18"/>
</dbReference>
<name>A0A3Q1CFB0_AMPOC</name>
<comment type="similarity">
    <text evidence="2">Belongs to the VPS25 family.</text>
</comment>
<keyword evidence="5" id="KW-0963">Cytoplasm</keyword>
<dbReference type="OMA" id="TRCLIMW"/>
<dbReference type="GO" id="GO:0016236">
    <property type="term" value="P:macroautophagy"/>
    <property type="evidence" value="ECO:0007669"/>
    <property type="project" value="UniProtKB-ARBA"/>
</dbReference>
<dbReference type="PANTHER" id="PTHR13149:SF0">
    <property type="entry name" value="VACUOLAR PROTEIN-SORTING-ASSOCIATED PROTEIN 25"/>
    <property type="match status" value="1"/>
</dbReference>
<dbReference type="STRING" id="80972.ENSAOCP00000018466"/>
<dbReference type="InterPro" id="IPR036390">
    <property type="entry name" value="WH_DNA-bd_sf"/>
</dbReference>
<dbReference type="GeneTree" id="ENSGT00390000014892"/>
<organism evidence="8 9">
    <name type="scientific">Amphiprion ocellaris</name>
    <name type="common">Clown anemonefish</name>
    <dbReference type="NCBI Taxonomy" id="80972"/>
    <lineage>
        <taxon>Eukaryota</taxon>
        <taxon>Metazoa</taxon>
        <taxon>Chordata</taxon>
        <taxon>Craniata</taxon>
        <taxon>Vertebrata</taxon>
        <taxon>Euteleostomi</taxon>
        <taxon>Actinopterygii</taxon>
        <taxon>Neopterygii</taxon>
        <taxon>Teleostei</taxon>
        <taxon>Neoteleostei</taxon>
        <taxon>Acanthomorphata</taxon>
        <taxon>Ovalentaria</taxon>
        <taxon>Pomacentridae</taxon>
        <taxon>Amphiprion</taxon>
    </lineage>
</organism>
<comment type="subcellular location">
    <subcellularLocation>
        <location evidence="1">Cytoplasm</location>
    </subcellularLocation>
</comment>
<gene>
    <name evidence="8" type="primary">VPS25</name>
</gene>
<evidence type="ECO:0000313" key="8">
    <source>
        <dbReference type="Ensembl" id="ENSAOCP00000018466.2"/>
    </source>
</evidence>
<dbReference type="Pfam" id="PF05871">
    <property type="entry name" value="ESCRT-II"/>
    <property type="match status" value="1"/>
</dbReference>
<reference evidence="8 9" key="1">
    <citation type="submission" date="2022-01" db="EMBL/GenBank/DDBJ databases">
        <title>A chromosome-scale genome assembly of the false clownfish, Amphiprion ocellaris.</title>
        <authorList>
            <person name="Ryu T."/>
        </authorList>
    </citation>
    <scope>NUCLEOTIDE SEQUENCE [LARGE SCALE GENOMIC DNA]</scope>
</reference>